<dbReference type="SUPFAM" id="SSF52540">
    <property type="entry name" value="P-loop containing nucleoside triphosphate hydrolases"/>
    <property type="match status" value="1"/>
</dbReference>
<dbReference type="Proteomes" id="UP000581447">
    <property type="component" value="Unassembled WGS sequence"/>
</dbReference>
<gene>
    <name evidence="2" type="ORF">GGR91_001069</name>
</gene>
<keyword evidence="3" id="KW-1185">Reference proteome</keyword>
<proteinExistence type="predicted"/>
<dbReference type="RefSeq" id="WP_183940777.1">
    <property type="nucleotide sequence ID" value="NZ_BAABBG010000023.1"/>
</dbReference>
<evidence type="ECO:0000313" key="2">
    <source>
        <dbReference type="EMBL" id="MBB3942847.1"/>
    </source>
</evidence>
<evidence type="ECO:0000313" key="3">
    <source>
        <dbReference type="Proteomes" id="UP000581447"/>
    </source>
</evidence>
<organism evidence="2 3">
    <name type="scientific">Sphingorhabdus rigui</name>
    <dbReference type="NCBI Taxonomy" id="1282858"/>
    <lineage>
        <taxon>Bacteria</taxon>
        <taxon>Pseudomonadati</taxon>
        <taxon>Pseudomonadota</taxon>
        <taxon>Alphaproteobacteria</taxon>
        <taxon>Sphingomonadales</taxon>
        <taxon>Sphingomonadaceae</taxon>
        <taxon>Sphingorhabdus</taxon>
    </lineage>
</organism>
<dbReference type="InterPro" id="IPR027417">
    <property type="entry name" value="P-loop_NTPase"/>
</dbReference>
<sequence length="410" mass="44891">MDSEHSDTHLETANSMSQPEGDNKAPLIEASPYEWRDPVNIPKRPWIFGRWLLSGTVACVVAPGGVGKSTLLMSMALSLSSGTSFLGKAIHGDPKRVWLWNLEDDMDELSRSLQAAASHHGITYGDFEGRLFIDSAMEGATLCTAVETKGSFALLEPIYEALTAELTRRKIDVLFVDPFVSSHAVEENHNTKIDQIAKAWGRVAKAANCCIVLVHHTSKAGSNEVSAMSARGAVALINAARSTLVINRMDSKIAADHGISDDEVRRYISVADDKHNRAPAEAADWFKLVPVDLGNGTSGNLDFGDSIAVVESFKLEKPSLEISDETREEILRVIAAGEWRDDIQAGAWVGKAFAEVLKVDLGDKRDKATIKWMKAQWLKNGLLVVVEKLDQKRVKKKFVEAANQEKFAAP</sequence>
<protein>
    <recommendedName>
        <fullName evidence="4">AAA family ATPase</fullName>
    </recommendedName>
</protein>
<feature type="region of interest" description="Disordered" evidence="1">
    <location>
        <begin position="1"/>
        <end position="29"/>
    </location>
</feature>
<feature type="compositionally biased region" description="Basic and acidic residues" evidence="1">
    <location>
        <begin position="1"/>
        <end position="10"/>
    </location>
</feature>
<comment type="caution">
    <text evidence="2">The sequence shown here is derived from an EMBL/GenBank/DDBJ whole genome shotgun (WGS) entry which is preliminary data.</text>
</comment>
<evidence type="ECO:0008006" key="4">
    <source>
        <dbReference type="Google" id="ProtNLM"/>
    </source>
</evidence>
<dbReference type="Pfam" id="PF13481">
    <property type="entry name" value="AAA_25"/>
    <property type="match status" value="1"/>
</dbReference>
<dbReference type="EMBL" id="JACIEA010000001">
    <property type="protein sequence ID" value="MBB3942847.1"/>
    <property type="molecule type" value="Genomic_DNA"/>
</dbReference>
<feature type="compositionally biased region" description="Polar residues" evidence="1">
    <location>
        <begin position="11"/>
        <end position="20"/>
    </location>
</feature>
<evidence type="ECO:0000256" key="1">
    <source>
        <dbReference type="SAM" id="MobiDB-lite"/>
    </source>
</evidence>
<name>A0A840B0V6_9SPHN</name>
<dbReference type="Gene3D" id="3.40.50.300">
    <property type="entry name" value="P-loop containing nucleotide triphosphate hydrolases"/>
    <property type="match status" value="1"/>
</dbReference>
<dbReference type="AlphaFoldDB" id="A0A840B0V6"/>
<accession>A0A840B0V6</accession>
<reference evidence="2 3" key="1">
    <citation type="submission" date="2020-08" db="EMBL/GenBank/DDBJ databases">
        <title>Genomic Encyclopedia of Type Strains, Phase IV (KMG-IV): sequencing the most valuable type-strain genomes for metagenomic binning, comparative biology and taxonomic classification.</title>
        <authorList>
            <person name="Goeker M."/>
        </authorList>
    </citation>
    <scope>NUCLEOTIDE SEQUENCE [LARGE SCALE GENOMIC DNA]</scope>
    <source>
        <strain evidence="2 3">DSM 29050</strain>
    </source>
</reference>